<dbReference type="EMBL" id="BARS01023874">
    <property type="protein sequence ID" value="GAG01481.1"/>
    <property type="molecule type" value="Genomic_DNA"/>
</dbReference>
<name>X0VLU5_9ZZZZ</name>
<sequence>MNKIDKFRSNQCRNFDSCSASLCPLDLEHLKIGIWYPDEEICRKKTVPDWIRRQRKIAKKTRDPNSYFTYPMLNHDCIIGKGMVGLEPNSDLPEEPQLKNWYKKHPP</sequence>
<organism evidence="1">
    <name type="scientific">marine sediment metagenome</name>
    <dbReference type="NCBI Taxonomy" id="412755"/>
    <lineage>
        <taxon>unclassified sequences</taxon>
        <taxon>metagenomes</taxon>
        <taxon>ecological metagenomes</taxon>
    </lineage>
</organism>
<accession>X0VLU5</accession>
<evidence type="ECO:0000313" key="1">
    <source>
        <dbReference type="EMBL" id="GAG01481.1"/>
    </source>
</evidence>
<dbReference type="AlphaFoldDB" id="X0VLU5"/>
<gene>
    <name evidence="1" type="ORF">S01H1_37976</name>
</gene>
<reference evidence="1" key="1">
    <citation type="journal article" date="2014" name="Front. Microbiol.">
        <title>High frequency of phylogenetically diverse reductive dehalogenase-homologous genes in deep subseafloor sedimentary metagenomes.</title>
        <authorList>
            <person name="Kawai M."/>
            <person name="Futagami T."/>
            <person name="Toyoda A."/>
            <person name="Takaki Y."/>
            <person name="Nishi S."/>
            <person name="Hori S."/>
            <person name="Arai W."/>
            <person name="Tsubouchi T."/>
            <person name="Morono Y."/>
            <person name="Uchiyama I."/>
            <person name="Ito T."/>
            <person name="Fujiyama A."/>
            <person name="Inagaki F."/>
            <person name="Takami H."/>
        </authorList>
    </citation>
    <scope>NUCLEOTIDE SEQUENCE</scope>
    <source>
        <strain evidence="1">Expedition CK06-06</strain>
    </source>
</reference>
<feature type="non-terminal residue" evidence="1">
    <location>
        <position position="107"/>
    </location>
</feature>
<comment type="caution">
    <text evidence="1">The sequence shown here is derived from an EMBL/GenBank/DDBJ whole genome shotgun (WGS) entry which is preliminary data.</text>
</comment>
<protein>
    <submittedName>
        <fullName evidence="1">Uncharacterized protein</fullName>
    </submittedName>
</protein>
<proteinExistence type="predicted"/>